<name>A0A1F7WNP6_9BACT</name>
<organism evidence="2 3">
    <name type="scientific">Candidatus Woesebacteria bacterium GWA1_42_12</name>
    <dbReference type="NCBI Taxonomy" id="1802472"/>
    <lineage>
        <taxon>Bacteria</taxon>
        <taxon>Candidatus Woeseibacteriota</taxon>
    </lineage>
</organism>
<dbReference type="Proteomes" id="UP000177091">
    <property type="component" value="Unassembled WGS sequence"/>
</dbReference>
<dbReference type="AlphaFoldDB" id="A0A1F7WNP6"/>
<dbReference type="Pfam" id="PF00550">
    <property type="entry name" value="PP-binding"/>
    <property type="match status" value="1"/>
</dbReference>
<dbReference type="InterPro" id="IPR036736">
    <property type="entry name" value="ACP-like_sf"/>
</dbReference>
<accession>A0A1F7WNP6</accession>
<evidence type="ECO:0000313" key="2">
    <source>
        <dbReference type="EMBL" id="OGM04471.1"/>
    </source>
</evidence>
<proteinExistence type="predicted"/>
<feature type="domain" description="Carrier" evidence="1">
    <location>
        <begin position="4"/>
        <end position="78"/>
    </location>
</feature>
<protein>
    <recommendedName>
        <fullName evidence="1">Carrier domain-containing protein</fullName>
    </recommendedName>
</protein>
<sequence length="81" mass="9304">MDETLNINKIKELLASQIGVEPEDIDEEDFFTEDLHMTPTDLTDFTNVLEKEGFNTAKVDFTEIETVGDLIEALFQHEELK</sequence>
<dbReference type="InterPro" id="IPR009081">
    <property type="entry name" value="PP-bd_ACP"/>
</dbReference>
<reference evidence="2 3" key="1">
    <citation type="journal article" date="2016" name="Nat. Commun.">
        <title>Thousands of microbial genomes shed light on interconnected biogeochemical processes in an aquifer system.</title>
        <authorList>
            <person name="Anantharaman K."/>
            <person name="Brown C.T."/>
            <person name="Hug L.A."/>
            <person name="Sharon I."/>
            <person name="Castelle C.J."/>
            <person name="Probst A.J."/>
            <person name="Thomas B.C."/>
            <person name="Singh A."/>
            <person name="Wilkins M.J."/>
            <person name="Karaoz U."/>
            <person name="Brodie E.L."/>
            <person name="Williams K.H."/>
            <person name="Hubbard S.S."/>
            <person name="Banfield J.F."/>
        </authorList>
    </citation>
    <scope>NUCLEOTIDE SEQUENCE [LARGE SCALE GENOMIC DNA]</scope>
</reference>
<evidence type="ECO:0000259" key="1">
    <source>
        <dbReference type="PROSITE" id="PS50075"/>
    </source>
</evidence>
<dbReference type="SUPFAM" id="SSF47336">
    <property type="entry name" value="ACP-like"/>
    <property type="match status" value="1"/>
</dbReference>
<dbReference type="PROSITE" id="PS50075">
    <property type="entry name" value="CARRIER"/>
    <property type="match status" value="1"/>
</dbReference>
<comment type="caution">
    <text evidence="2">The sequence shown here is derived from an EMBL/GenBank/DDBJ whole genome shotgun (WGS) entry which is preliminary data.</text>
</comment>
<dbReference type="EMBL" id="MGFK01000012">
    <property type="protein sequence ID" value="OGM04471.1"/>
    <property type="molecule type" value="Genomic_DNA"/>
</dbReference>
<evidence type="ECO:0000313" key="3">
    <source>
        <dbReference type="Proteomes" id="UP000177091"/>
    </source>
</evidence>
<gene>
    <name evidence="2" type="ORF">A2112_02290</name>
</gene>
<dbReference type="Gene3D" id="1.10.1200.10">
    <property type="entry name" value="ACP-like"/>
    <property type="match status" value="1"/>
</dbReference>